<feature type="compositionally biased region" description="Polar residues" evidence="6">
    <location>
        <begin position="321"/>
        <end position="340"/>
    </location>
</feature>
<dbReference type="InterPro" id="IPR013083">
    <property type="entry name" value="Znf_RING/FYVE/PHD"/>
</dbReference>
<organism evidence="8 9">
    <name type="scientific">Fasciola gigantica</name>
    <name type="common">Giant liver fluke</name>
    <dbReference type="NCBI Taxonomy" id="46835"/>
    <lineage>
        <taxon>Eukaryota</taxon>
        <taxon>Metazoa</taxon>
        <taxon>Spiralia</taxon>
        <taxon>Lophotrochozoa</taxon>
        <taxon>Platyhelminthes</taxon>
        <taxon>Trematoda</taxon>
        <taxon>Digenea</taxon>
        <taxon>Plagiorchiida</taxon>
        <taxon>Echinostomata</taxon>
        <taxon>Echinostomatoidea</taxon>
        <taxon>Fasciolidae</taxon>
        <taxon>Fasciola</taxon>
    </lineage>
</organism>
<evidence type="ECO:0000313" key="8">
    <source>
        <dbReference type="EMBL" id="TPP56168.1"/>
    </source>
</evidence>
<keyword evidence="9" id="KW-1185">Reference proteome</keyword>
<sequence length="504" mass="56658">MILAQCPVCQELFTPASDCFMSALPCGHVFHKKCVETWFRTSSTCPQCRVKVKRSSTVDRLFFDVVPFLPFEPLSNCSRVSQTPSSSQNSSSFSQVRDPNVQLFKAKSEINRLTEALQELENKLAQQSKLARDRENEVATLTTLYTESDKLCEKERQRSRDLNALFQPKNSFSFVLMYLSNGSFHPQGSEDAARELFARYFVKSETSRCSPQDLKCSLESLCRWTAVLRNELTSAREKARNYRIELSRLRKMHATAAQRAARSETLVSQRNEQIQALEEQLSLALNRSRPTSCTERLEDVRGNSEVSEHPTSPDLLATPEQRFSSKNLQRSAQLNTPDLISSSPTSCPSTSDLQRRLRTPAENPFRAKINSTNRLELTVSSTIASALDDHRLFPEVSRAGFSNSDPKLKYTKPSFVQRRPSVLYEMAIMRRHLVTSSEHAVSLASHVVSTSTFTPRSAVTASACHSQKTATCNTKRSVNVSNKKPIGPSVGAKLSRLDAFVLRR</sequence>
<feature type="coiled-coil region" evidence="5">
    <location>
        <begin position="103"/>
        <end position="137"/>
    </location>
</feature>
<dbReference type="PANTHER" id="PTHR46569:SF1">
    <property type="entry name" value="E3 UBIQUITIN-PROTEIN LIGASE RFWD3-RELATED"/>
    <property type="match status" value="1"/>
</dbReference>
<dbReference type="InterPro" id="IPR011016">
    <property type="entry name" value="Znf_RING-CH"/>
</dbReference>
<reference evidence="8 9" key="1">
    <citation type="submission" date="2019-04" db="EMBL/GenBank/DDBJ databases">
        <title>Annotation for the trematode Fasciola gigantica.</title>
        <authorList>
            <person name="Choi Y.-J."/>
        </authorList>
    </citation>
    <scope>NUCLEOTIDE SEQUENCE [LARGE SCALE GENOMIC DNA]</scope>
    <source>
        <strain evidence="8">Uganda_cow_1</strain>
    </source>
</reference>
<dbReference type="SMART" id="SM00184">
    <property type="entry name" value="RING"/>
    <property type="match status" value="1"/>
</dbReference>
<dbReference type="GO" id="GO:0005634">
    <property type="term" value="C:nucleus"/>
    <property type="evidence" value="ECO:0007669"/>
    <property type="project" value="TreeGrafter"/>
</dbReference>
<proteinExistence type="predicted"/>
<evidence type="ECO:0000256" key="3">
    <source>
        <dbReference type="ARBA" id="ARBA00022833"/>
    </source>
</evidence>
<dbReference type="InterPro" id="IPR001841">
    <property type="entry name" value="Znf_RING"/>
</dbReference>
<dbReference type="AlphaFoldDB" id="A0A504YBN0"/>
<keyword evidence="5" id="KW-0175">Coiled coil</keyword>
<dbReference type="CDD" id="cd16454">
    <property type="entry name" value="RING-H2_PA-TM-RING"/>
    <property type="match status" value="1"/>
</dbReference>
<evidence type="ECO:0000256" key="1">
    <source>
        <dbReference type="ARBA" id="ARBA00022723"/>
    </source>
</evidence>
<keyword evidence="1" id="KW-0479">Metal-binding</keyword>
<evidence type="ECO:0000256" key="4">
    <source>
        <dbReference type="PROSITE-ProRule" id="PRU00175"/>
    </source>
</evidence>
<dbReference type="GO" id="GO:0008270">
    <property type="term" value="F:zinc ion binding"/>
    <property type="evidence" value="ECO:0007669"/>
    <property type="project" value="UniProtKB-KW"/>
</dbReference>
<dbReference type="InterPro" id="IPR052639">
    <property type="entry name" value="TRAIP_ubiq-protein_ligase"/>
</dbReference>
<keyword evidence="2 4" id="KW-0863">Zinc-finger</keyword>
<feature type="region of interest" description="Disordered" evidence="6">
    <location>
        <begin position="290"/>
        <end position="354"/>
    </location>
</feature>
<evidence type="ECO:0000256" key="5">
    <source>
        <dbReference type="SAM" id="Coils"/>
    </source>
</evidence>
<gene>
    <name evidence="8" type="ORF">FGIG_04541</name>
</gene>
<dbReference type="STRING" id="46835.A0A504YBN0"/>
<accession>A0A504YBN0</accession>
<dbReference type="GO" id="GO:0090734">
    <property type="term" value="C:site of DNA damage"/>
    <property type="evidence" value="ECO:0007669"/>
    <property type="project" value="TreeGrafter"/>
</dbReference>
<evidence type="ECO:0000256" key="2">
    <source>
        <dbReference type="ARBA" id="ARBA00022771"/>
    </source>
</evidence>
<dbReference type="GO" id="GO:0016567">
    <property type="term" value="P:protein ubiquitination"/>
    <property type="evidence" value="ECO:0007669"/>
    <property type="project" value="TreeGrafter"/>
</dbReference>
<evidence type="ECO:0000259" key="7">
    <source>
        <dbReference type="PROSITE" id="PS50089"/>
    </source>
</evidence>
<dbReference type="Gene3D" id="3.30.40.10">
    <property type="entry name" value="Zinc/RING finger domain, C3HC4 (zinc finger)"/>
    <property type="match status" value="1"/>
</dbReference>
<name>A0A504YBN0_FASGI</name>
<comment type="caution">
    <text evidence="8">The sequence shown here is derived from an EMBL/GenBank/DDBJ whole genome shotgun (WGS) entry which is preliminary data.</text>
</comment>
<dbReference type="GO" id="GO:0061630">
    <property type="term" value="F:ubiquitin protein ligase activity"/>
    <property type="evidence" value="ECO:0007669"/>
    <property type="project" value="TreeGrafter"/>
</dbReference>
<dbReference type="GO" id="GO:0031297">
    <property type="term" value="P:replication fork processing"/>
    <property type="evidence" value="ECO:0007669"/>
    <property type="project" value="TreeGrafter"/>
</dbReference>
<feature type="compositionally biased region" description="Low complexity" evidence="6">
    <location>
        <begin position="341"/>
        <end position="351"/>
    </location>
</feature>
<dbReference type="PROSITE" id="PS50089">
    <property type="entry name" value="ZF_RING_2"/>
    <property type="match status" value="1"/>
</dbReference>
<keyword evidence="3" id="KW-0862">Zinc</keyword>
<dbReference type="PANTHER" id="PTHR46569">
    <property type="entry name" value="E3 UBIQUITIN-PROTEIN LIGASE TRAIP"/>
    <property type="match status" value="1"/>
</dbReference>
<feature type="compositionally biased region" description="Basic and acidic residues" evidence="6">
    <location>
        <begin position="295"/>
        <end position="308"/>
    </location>
</feature>
<dbReference type="OrthoDB" id="8062037at2759"/>
<feature type="coiled-coil region" evidence="5">
    <location>
        <begin position="225"/>
        <end position="287"/>
    </location>
</feature>
<dbReference type="EMBL" id="SUNJ01014932">
    <property type="protein sequence ID" value="TPP56168.1"/>
    <property type="molecule type" value="Genomic_DNA"/>
</dbReference>
<dbReference type="Proteomes" id="UP000316759">
    <property type="component" value="Unassembled WGS sequence"/>
</dbReference>
<dbReference type="SMART" id="SM00744">
    <property type="entry name" value="RINGv"/>
    <property type="match status" value="1"/>
</dbReference>
<feature type="domain" description="RING-type" evidence="7">
    <location>
        <begin position="6"/>
        <end position="49"/>
    </location>
</feature>
<evidence type="ECO:0000313" key="9">
    <source>
        <dbReference type="Proteomes" id="UP000316759"/>
    </source>
</evidence>
<evidence type="ECO:0000256" key="6">
    <source>
        <dbReference type="SAM" id="MobiDB-lite"/>
    </source>
</evidence>
<dbReference type="Pfam" id="PF13639">
    <property type="entry name" value="zf-RING_2"/>
    <property type="match status" value="1"/>
</dbReference>
<protein>
    <submittedName>
        <fullName evidence="8">TRAF-interacting protein</fullName>
    </submittedName>
</protein>
<dbReference type="SUPFAM" id="SSF57850">
    <property type="entry name" value="RING/U-box"/>
    <property type="match status" value="1"/>
</dbReference>